<dbReference type="HOGENOM" id="CLU_3328878_0_0_5"/>
<dbReference type="KEGG" id="kvl:KVU_1869"/>
<dbReference type="AlphaFoldDB" id="F9Y417"/>
<keyword evidence="2" id="KW-1185">Reference proteome</keyword>
<organism evidence="1 2">
    <name type="scientific">Ketogulonicigenium vulgare (strain WSH-001)</name>
    <dbReference type="NCBI Taxonomy" id="759362"/>
    <lineage>
        <taxon>Bacteria</taxon>
        <taxon>Pseudomonadati</taxon>
        <taxon>Pseudomonadota</taxon>
        <taxon>Alphaproteobacteria</taxon>
        <taxon>Rhodobacterales</taxon>
        <taxon>Roseobacteraceae</taxon>
        <taxon>Ketogulonicigenium</taxon>
    </lineage>
</organism>
<gene>
    <name evidence="1" type="ordered locus">KVU_1869</name>
</gene>
<reference evidence="1 2" key="1">
    <citation type="journal article" date="2011" name="J. Bacteriol.">
        <title>Complete genome sequence of the industrial strain Ketogulonicigenium vulgare WSH-001.</title>
        <authorList>
            <person name="Liu L."/>
            <person name="Li Y."/>
            <person name="Zhang J."/>
            <person name="Zhou Z."/>
            <person name="Liu J."/>
            <person name="Li X."/>
            <person name="Zhou J."/>
            <person name="Du G."/>
            <person name="Wang L."/>
            <person name="Chen J."/>
        </authorList>
    </citation>
    <scope>NUCLEOTIDE SEQUENCE [LARGE SCALE GENOMIC DNA]</scope>
    <source>
        <strain evidence="1 2">WSH-001</strain>
    </source>
</reference>
<proteinExistence type="predicted"/>
<dbReference type="EMBL" id="CP002018">
    <property type="protein sequence ID" value="AEM41708.1"/>
    <property type="molecule type" value="Genomic_DNA"/>
</dbReference>
<name>F9Y417_KETVW</name>
<evidence type="ECO:0000313" key="1">
    <source>
        <dbReference type="EMBL" id="AEM41708.1"/>
    </source>
</evidence>
<accession>F9Y417</accession>
<sequence length="38" mass="4402">MAAKYLPSYGASTGKTLRHRPDHAFCHLSLRQMRENTR</sequence>
<protein>
    <submittedName>
        <fullName evidence="1">Uncharacterized protein</fullName>
    </submittedName>
</protein>
<evidence type="ECO:0000313" key="2">
    <source>
        <dbReference type="Proteomes" id="UP000000692"/>
    </source>
</evidence>
<dbReference type="Proteomes" id="UP000000692">
    <property type="component" value="Chromosome"/>
</dbReference>